<reference evidence="1 2" key="1">
    <citation type="submission" date="2024-11" db="EMBL/GenBank/DDBJ databases">
        <title>The Natural Products Discovery Center: Release of the First 8490 Sequenced Strains for Exploring Actinobacteria Biosynthetic Diversity.</title>
        <authorList>
            <person name="Kalkreuter E."/>
            <person name="Kautsar S.A."/>
            <person name="Yang D."/>
            <person name="Bader C.D."/>
            <person name="Teijaro C.N."/>
            <person name="Fluegel L."/>
            <person name="Davis C.M."/>
            <person name="Simpson J.R."/>
            <person name="Lauterbach L."/>
            <person name="Steele A.D."/>
            <person name="Gui C."/>
            <person name="Meng S."/>
            <person name="Li G."/>
            <person name="Viehrig K."/>
            <person name="Ye F."/>
            <person name="Su P."/>
            <person name="Kiefer A.F."/>
            <person name="Nichols A."/>
            <person name="Cepeda A.J."/>
            <person name="Yan W."/>
            <person name="Fan B."/>
            <person name="Jiang Y."/>
            <person name="Adhikari A."/>
            <person name="Zheng C.-J."/>
            <person name="Schuster L."/>
            <person name="Cowan T.M."/>
            <person name="Smanski M.J."/>
            <person name="Chevrette M.G."/>
            <person name="De Carvalho L.P.S."/>
            <person name="Shen B."/>
        </authorList>
    </citation>
    <scope>NUCLEOTIDE SEQUENCE [LARGE SCALE GENOMIC DNA]</scope>
    <source>
        <strain evidence="1 2">NPDC077433</strain>
    </source>
</reference>
<sequence length="54" mass="6114">MKIDKRAAITIAKHATDTAIKNSEIVRPYVKPSHYRRGLLALNALHYALRIADK</sequence>
<comment type="caution">
    <text evidence="1">The sequence shown here is derived from an EMBL/GenBank/DDBJ whole genome shotgun (WGS) entry which is preliminary data.</text>
</comment>
<accession>A0ABW8L4Q8</accession>
<gene>
    <name evidence="1" type="ORF">ACI2I3_00845</name>
</gene>
<evidence type="ECO:0000313" key="2">
    <source>
        <dbReference type="Proteomes" id="UP001620234"/>
    </source>
</evidence>
<dbReference type="Proteomes" id="UP001620234">
    <property type="component" value="Unassembled WGS sequence"/>
</dbReference>
<keyword evidence="2" id="KW-1185">Reference proteome</keyword>
<dbReference type="RefSeq" id="WP_404671726.1">
    <property type="nucleotide sequence ID" value="NZ_JBJDPD010000001.1"/>
</dbReference>
<protein>
    <submittedName>
        <fullName evidence="1">Uncharacterized protein</fullName>
    </submittedName>
</protein>
<evidence type="ECO:0000313" key="1">
    <source>
        <dbReference type="EMBL" id="MFK3999882.1"/>
    </source>
</evidence>
<name>A0ABW8L4Q8_9GAMM</name>
<proteinExistence type="predicted"/>
<organism evidence="1 2">
    <name type="scientific">Psychrobacter namhaensis</name>
    <dbReference type="NCBI Taxonomy" id="292734"/>
    <lineage>
        <taxon>Bacteria</taxon>
        <taxon>Pseudomonadati</taxon>
        <taxon>Pseudomonadota</taxon>
        <taxon>Gammaproteobacteria</taxon>
        <taxon>Moraxellales</taxon>
        <taxon>Moraxellaceae</taxon>
        <taxon>Psychrobacter</taxon>
    </lineage>
</organism>
<dbReference type="EMBL" id="JBJDPD010000001">
    <property type="protein sequence ID" value="MFK3999882.1"/>
    <property type="molecule type" value="Genomic_DNA"/>
</dbReference>